<gene>
    <name evidence="1" type="ORF">RHMOL_Rhmol08G0216300</name>
</gene>
<protein>
    <submittedName>
        <fullName evidence="1">Uncharacterized protein</fullName>
    </submittedName>
</protein>
<name>A0ACC0MRA4_RHOML</name>
<comment type="caution">
    <text evidence="1">The sequence shown here is derived from an EMBL/GenBank/DDBJ whole genome shotgun (WGS) entry which is preliminary data.</text>
</comment>
<reference evidence="1" key="1">
    <citation type="submission" date="2022-02" db="EMBL/GenBank/DDBJ databases">
        <title>Plant Genome Project.</title>
        <authorList>
            <person name="Zhang R.-G."/>
        </authorList>
    </citation>
    <scope>NUCLEOTIDE SEQUENCE</scope>
    <source>
        <strain evidence="1">AT1</strain>
    </source>
</reference>
<evidence type="ECO:0000313" key="1">
    <source>
        <dbReference type="EMBL" id="KAI8543419.1"/>
    </source>
</evidence>
<sequence length="85" mass="9584">MRNVVVLIETTYDKVSSNWSTVSSKKEIMHRGGVVLNEEGYDTTLQVVPPRTKKLIVRLANLVFKKVVVVARDDTKKFAYFAVGV</sequence>
<keyword evidence="2" id="KW-1185">Reference proteome</keyword>
<proteinExistence type="predicted"/>
<dbReference type="Proteomes" id="UP001062846">
    <property type="component" value="Chromosome 8"/>
</dbReference>
<dbReference type="EMBL" id="CM046395">
    <property type="protein sequence ID" value="KAI8543419.1"/>
    <property type="molecule type" value="Genomic_DNA"/>
</dbReference>
<accession>A0ACC0MRA4</accession>
<evidence type="ECO:0000313" key="2">
    <source>
        <dbReference type="Proteomes" id="UP001062846"/>
    </source>
</evidence>
<organism evidence="1 2">
    <name type="scientific">Rhododendron molle</name>
    <name type="common">Chinese azalea</name>
    <name type="synonym">Azalea mollis</name>
    <dbReference type="NCBI Taxonomy" id="49168"/>
    <lineage>
        <taxon>Eukaryota</taxon>
        <taxon>Viridiplantae</taxon>
        <taxon>Streptophyta</taxon>
        <taxon>Embryophyta</taxon>
        <taxon>Tracheophyta</taxon>
        <taxon>Spermatophyta</taxon>
        <taxon>Magnoliopsida</taxon>
        <taxon>eudicotyledons</taxon>
        <taxon>Gunneridae</taxon>
        <taxon>Pentapetalae</taxon>
        <taxon>asterids</taxon>
        <taxon>Ericales</taxon>
        <taxon>Ericaceae</taxon>
        <taxon>Ericoideae</taxon>
        <taxon>Rhodoreae</taxon>
        <taxon>Rhododendron</taxon>
    </lineage>
</organism>